<gene>
    <name evidence="2" type="ORF">SKAU_G00383340</name>
</gene>
<comment type="caution">
    <text evidence="2">The sequence shown here is derived from an EMBL/GenBank/DDBJ whole genome shotgun (WGS) entry which is preliminary data.</text>
</comment>
<dbReference type="EMBL" id="JAINUF010000019">
    <property type="protein sequence ID" value="KAJ8337114.1"/>
    <property type="molecule type" value="Genomic_DNA"/>
</dbReference>
<evidence type="ECO:0000313" key="2">
    <source>
        <dbReference type="EMBL" id="KAJ8337114.1"/>
    </source>
</evidence>
<name>A0A9Q1EE31_SYNKA</name>
<dbReference type="AlphaFoldDB" id="A0A9Q1EE31"/>
<organism evidence="2 3">
    <name type="scientific">Synaphobranchus kaupii</name>
    <name type="common">Kaup's arrowtooth eel</name>
    <dbReference type="NCBI Taxonomy" id="118154"/>
    <lineage>
        <taxon>Eukaryota</taxon>
        <taxon>Metazoa</taxon>
        <taxon>Chordata</taxon>
        <taxon>Craniata</taxon>
        <taxon>Vertebrata</taxon>
        <taxon>Euteleostomi</taxon>
        <taxon>Actinopterygii</taxon>
        <taxon>Neopterygii</taxon>
        <taxon>Teleostei</taxon>
        <taxon>Anguilliformes</taxon>
        <taxon>Synaphobranchidae</taxon>
        <taxon>Synaphobranchus</taxon>
    </lineage>
</organism>
<keyword evidence="3" id="KW-1185">Reference proteome</keyword>
<feature type="compositionally biased region" description="Basic and acidic residues" evidence="1">
    <location>
        <begin position="67"/>
        <end position="85"/>
    </location>
</feature>
<feature type="compositionally biased region" description="Basic and acidic residues" evidence="1">
    <location>
        <begin position="1"/>
        <end position="16"/>
    </location>
</feature>
<accession>A0A9Q1EE31</accession>
<evidence type="ECO:0000313" key="3">
    <source>
        <dbReference type="Proteomes" id="UP001152622"/>
    </source>
</evidence>
<sequence>MTRFGSKKEGQREEQVRGGSGPAVGCDGSQCSQAQPGSTVSHEHRHRGLDLMHVAAAVNGGSQLARSLDRERESERVQKQLRHTDVQLPHRRGEP</sequence>
<evidence type="ECO:0000256" key="1">
    <source>
        <dbReference type="SAM" id="MobiDB-lite"/>
    </source>
</evidence>
<protein>
    <submittedName>
        <fullName evidence="2">Uncharacterized protein</fullName>
    </submittedName>
</protein>
<feature type="region of interest" description="Disordered" evidence="1">
    <location>
        <begin position="1"/>
        <end position="46"/>
    </location>
</feature>
<feature type="region of interest" description="Disordered" evidence="1">
    <location>
        <begin position="62"/>
        <end position="95"/>
    </location>
</feature>
<reference evidence="2" key="1">
    <citation type="journal article" date="2023" name="Science">
        <title>Genome structures resolve the early diversification of teleost fishes.</title>
        <authorList>
            <person name="Parey E."/>
            <person name="Louis A."/>
            <person name="Montfort J."/>
            <person name="Bouchez O."/>
            <person name="Roques C."/>
            <person name="Iampietro C."/>
            <person name="Lluch J."/>
            <person name="Castinel A."/>
            <person name="Donnadieu C."/>
            <person name="Desvignes T."/>
            <person name="Floi Bucao C."/>
            <person name="Jouanno E."/>
            <person name="Wen M."/>
            <person name="Mejri S."/>
            <person name="Dirks R."/>
            <person name="Jansen H."/>
            <person name="Henkel C."/>
            <person name="Chen W.J."/>
            <person name="Zahm M."/>
            <person name="Cabau C."/>
            <person name="Klopp C."/>
            <person name="Thompson A.W."/>
            <person name="Robinson-Rechavi M."/>
            <person name="Braasch I."/>
            <person name="Lecointre G."/>
            <person name="Bobe J."/>
            <person name="Postlethwait J.H."/>
            <person name="Berthelot C."/>
            <person name="Roest Crollius H."/>
            <person name="Guiguen Y."/>
        </authorList>
    </citation>
    <scope>NUCLEOTIDE SEQUENCE</scope>
    <source>
        <strain evidence="2">WJC10195</strain>
    </source>
</reference>
<feature type="compositionally biased region" description="Polar residues" evidence="1">
    <location>
        <begin position="29"/>
        <end position="40"/>
    </location>
</feature>
<dbReference type="Proteomes" id="UP001152622">
    <property type="component" value="Chromosome 19"/>
</dbReference>
<proteinExistence type="predicted"/>